<sequence>MSAYPTYTCTDNSVPVGKGFGSTRKGVKKAALLGHPTPTIPLLSSCESTKGTVLNQNHSAMPQRTVEVETAYASRVNKSINANWFRRWHRYTRAAIVLQLERIGWHERSRLHDATV</sequence>
<name>A0AAW1U1T2_9CUCU</name>
<comment type="caution">
    <text evidence="1">The sequence shown here is derived from an EMBL/GenBank/DDBJ whole genome shotgun (WGS) entry which is preliminary data.</text>
</comment>
<proteinExistence type="predicted"/>
<evidence type="ECO:0000313" key="1">
    <source>
        <dbReference type="EMBL" id="KAK9874292.1"/>
    </source>
</evidence>
<organism evidence="1 2">
    <name type="scientific">Henosepilachna vigintioctopunctata</name>
    <dbReference type="NCBI Taxonomy" id="420089"/>
    <lineage>
        <taxon>Eukaryota</taxon>
        <taxon>Metazoa</taxon>
        <taxon>Ecdysozoa</taxon>
        <taxon>Arthropoda</taxon>
        <taxon>Hexapoda</taxon>
        <taxon>Insecta</taxon>
        <taxon>Pterygota</taxon>
        <taxon>Neoptera</taxon>
        <taxon>Endopterygota</taxon>
        <taxon>Coleoptera</taxon>
        <taxon>Polyphaga</taxon>
        <taxon>Cucujiformia</taxon>
        <taxon>Coccinelloidea</taxon>
        <taxon>Coccinellidae</taxon>
        <taxon>Epilachninae</taxon>
        <taxon>Epilachnini</taxon>
        <taxon>Henosepilachna</taxon>
    </lineage>
</organism>
<evidence type="ECO:0000313" key="2">
    <source>
        <dbReference type="Proteomes" id="UP001431783"/>
    </source>
</evidence>
<protein>
    <recommendedName>
        <fullName evidence="3">Transposase</fullName>
    </recommendedName>
</protein>
<gene>
    <name evidence="1" type="ORF">WA026_002644</name>
</gene>
<dbReference type="Proteomes" id="UP001431783">
    <property type="component" value="Unassembled WGS sequence"/>
</dbReference>
<dbReference type="EMBL" id="JARQZJ010000031">
    <property type="protein sequence ID" value="KAK9874292.1"/>
    <property type="molecule type" value="Genomic_DNA"/>
</dbReference>
<evidence type="ECO:0008006" key="3">
    <source>
        <dbReference type="Google" id="ProtNLM"/>
    </source>
</evidence>
<keyword evidence="2" id="KW-1185">Reference proteome</keyword>
<reference evidence="1 2" key="1">
    <citation type="submission" date="2023-03" db="EMBL/GenBank/DDBJ databases">
        <title>Genome insight into feeding habits of ladybird beetles.</title>
        <authorList>
            <person name="Li H.-S."/>
            <person name="Huang Y.-H."/>
            <person name="Pang H."/>
        </authorList>
    </citation>
    <scope>NUCLEOTIDE SEQUENCE [LARGE SCALE GENOMIC DNA]</scope>
    <source>
        <strain evidence="1">SYSU_2023b</strain>
        <tissue evidence="1">Whole body</tissue>
    </source>
</reference>
<accession>A0AAW1U1T2</accession>
<dbReference type="AlphaFoldDB" id="A0AAW1U1T2"/>